<feature type="compositionally biased region" description="Low complexity" evidence="1">
    <location>
        <begin position="369"/>
        <end position="395"/>
    </location>
</feature>
<evidence type="ECO:0000256" key="1">
    <source>
        <dbReference type="SAM" id="MobiDB-lite"/>
    </source>
</evidence>
<dbReference type="EMBL" id="JBHMDY010000002">
    <property type="protein sequence ID" value="MFB9258741.1"/>
    <property type="molecule type" value="Genomic_DNA"/>
</dbReference>
<comment type="caution">
    <text evidence="5">The sequence shown here is derived from an EMBL/GenBank/DDBJ whole genome shotgun (WGS) entry which is preliminary data.</text>
</comment>
<name>A0ABV5JLZ0_9ACTN</name>
<dbReference type="Proteomes" id="UP001589700">
    <property type="component" value="Unassembled WGS sequence"/>
</dbReference>
<keyword evidence="6" id="KW-1185">Reference proteome</keyword>
<dbReference type="Pfam" id="PF02470">
    <property type="entry name" value="MlaD"/>
    <property type="match status" value="1"/>
</dbReference>
<dbReference type="Pfam" id="PF11887">
    <property type="entry name" value="Mce4_CUP1"/>
    <property type="match status" value="1"/>
</dbReference>
<evidence type="ECO:0000259" key="4">
    <source>
        <dbReference type="Pfam" id="PF11887"/>
    </source>
</evidence>
<dbReference type="InterPro" id="IPR005693">
    <property type="entry name" value="Mce"/>
</dbReference>
<keyword evidence="2" id="KW-1133">Transmembrane helix</keyword>
<evidence type="ECO:0000313" key="5">
    <source>
        <dbReference type="EMBL" id="MFB9258741.1"/>
    </source>
</evidence>
<dbReference type="InterPro" id="IPR052336">
    <property type="entry name" value="MlaD_Phospholipid_Transporter"/>
</dbReference>
<feature type="domain" description="Mammalian cell entry C-terminal" evidence="4">
    <location>
        <begin position="132"/>
        <end position="316"/>
    </location>
</feature>
<dbReference type="PANTHER" id="PTHR33371">
    <property type="entry name" value="INTERMEMBRANE PHOSPHOLIPID TRANSPORT SYSTEM BINDING PROTEIN MLAD-RELATED"/>
    <property type="match status" value="1"/>
</dbReference>
<keyword evidence="2" id="KW-0812">Transmembrane</keyword>
<sequence length="395" mass="41272">MRETRSGPHLLRGVIVIAGVALLVVATLIALNSPKLSLQALPLGMDTGNGSTDVEMRFERADRLAPGAEVRYGEALVGRVRDVSTDGTDAVIDVRLEGDTAVPADVFAEIRLPTALGSPFIALTPPRGERSAELLQDARVVPLARTGVGPDLESSLASLGLLLNGSGIDQLGTVMEELTVALDGRGDEIARIRERGDRALELYEQHRGDIDRTLVALDQVNSALAARRELIARGMDVSADLVSEAAASREEIMALMDTTAALTVQVEQFTTGTDGKIAPQLRTLEIMLRDMEGFGGEVAPTLDALKNFVLLFDEAVRGDHLMFDGALDLPGSLDQLGTGGEARAGRPLPLGATGPPDEQPPVGEPYAAPPGNARPGNAPAAGAPAAQAPTQGGTP</sequence>
<evidence type="ECO:0000256" key="2">
    <source>
        <dbReference type="SAM" id="Phobius"/>
    </source>
</evidence>
<organism evidence="5 6">
    <name type="scientific">Dietzia aerolata</name>
    <dbReference type="NCBI Taxonomy" id="595984"/>
    <lineage>
        <taxon>Bacteria</taxon>
        <taxon>Bacillati</taxon>
        <taxon>Actinomycetota</taxon>
        <taxon>Actinomycetes</taxon>
        <taxon>Mycobacteriales</taxon>
        <taxon>Dietziaceae</taxon>
        <taxon>Dietzia</taxon>
    </lineage>
</organism>
<dbReference type="RefSeq" id="WP_380023024.1">
    <property type="nucleotide sequence ID" value="NZ_JBHMDY010000002.1"/>
</dbReference>
<feature type="domain" description="Mce/MlaD" evidence="3">
    <location>
        <begin position="52"/>
        <end position="126"/>
    </location>
</feature>
<reference evidence="5 6" key="1">
    <citation type="submission" date="2024-09" db="EMBL/GenBank/DDBJ databases">
        <authorList>
            <person name="Sun Q."/>
            <person name="Mori K."/>
        </authorList>
    </citation>
    <scope>NUCLEOTIDE SEQUENCE [LARGE SCALE GENOMIC DNA]</scope>
    <source>
        <strain evidence="5 6">CCM 7659</strain>
    </source>
</reference>
<dbReference type="NCBIfam" id="TIGR00996">
    <property type="entry name" value="Mtu_fam_mce"/>
    <property type="match status" value="1"/>
</dbReference>
<gene>
    <name evidence="5" type="ORF">ACFFVD_02900</name>
</gene>
<evidence type="ECO:0000313" key="6">
    <source>
        <dbReference type="Proteomes" id="UP001589700"/>
    </source>
</evidence>
<feature type="region of interest" description="Disordered" evidence="1">
    <location>
        <begin position="337"/>
        <end position="395"/>
    </location>
</feature>
<dbReference type="InterPro" id="IPR003399">
    <property type="entry name" value="Mce/MlaD"/>
</dbReference>
<feature type="transmembrane region" description="Helical" evidence="2">
    <location>
        <begin position="12"/>
        <end position="31"/>
    </location>
</feature>
<dbReference type="PANTHER" id="PTHR33371:SF15">
    <property type="entry name" value="LIPOPROTEIN LPRN"/>
    <property type="match status" value="1"/>
</dbReference>
<keyword evidence="2" id="KW-0472">Membrane</keyword>
<evidence type="ECO:0000259" key="3">
    <source>
        <dbReference type="Pfam" id="PF02470"/>
    </source>
</evidence>
<protein>
    <submittedName>
        <fullName evidence="5">MCE family protein</fullName>
    </submittedName>
</protein>
<proteinExistence type="predicted"/>
<dbReference type="InterPro" id="IPR024516">
    <property type="entry name" value="Mce_C"/>
</dbReference>
<accession>A0ABV5JLZ0</accession>